<proteinExistence type="predicted"/>
<comment type="caution">
    <text evidence="1">The sequence shown here is derived from an EMBL/GenBank/DDBJ whole genome shotgun (WGS) entry which is preliminary data.</text>
</comment>
<sequence>SSNSHIHHQLRVRSSGEDSDIFCRMKASKKTKSLSNPAEVKVGSFNVEDGNNLPSHDALAQILPNGRYLFKGANPRLQRAAQREPERPEAKQPNINHTYHIHRPHQRPPLHTDEDDHRMAEITNLQTKEVENYRSAMGKMAEDIIALRTQMVRLEAENSQLRSALSLQQDLGKDLLDDIHAMTRAEIANYIASLKFKLANETSKAASQRDRIQNLQNDLIKENDSEKELLKLQRVHQQQREDLQRCHSRLAKMANLEATVKHQEKVIEKMEKALDSKFIEKSKQTGDRRPLVNRQKGGTDNRKEEIESALAAENSRLRGELDRIHRQPAPVIKQQSAQRKEALPVEERIKLERAEASVQTLEAQLEDNSNLWGREKQEMLTKLSKHRHGFVRTSTTILNNVPSRSVPESLSEQSRQRKQKKSC</sequence>
<dbReference type="Proteomes" id="UP001057452">
    <property type="component" value="Chromosome 6"/>
</dbReference>
<reference evidence="1" key="1">
    <citation type="submission" date="2022-05" db="EMBL/GenBank/DDBJ databases">
        <title>Chromosome-level genome of Chaenocephalus aceratus.</title>
        <authorList>
            <person name="Park H."/>
        </authorList>
    </citation>
    <scope>NUCLEOTIDE SEQUENCE</scope>
    <source>
        <strain evidence="1">KU_202001</strain>
    </source>
</reference>
<accession>A0ACB9XG37</accession>
<evidence type="ECO:0000313" key="1">
    <source>
        <dbReference type="EMBL" id="KAI4825581.1"/>
    </source>
</evidence>
<name>A0ACB9XG37_CHAAC</name>
<dbReference type="EMBL" id="CM043790">
    <property type="protein sequence ID" value="KAI4825581.1"/>
    <property type="molecule type" value="Genomic_DNA"/>
</dbReference>
<gene>
    <name evidence="1" type="ORF">KUCAC02_021261</name>
</gene>
<protein>
    <submittedName>
        <fullName evidence="1">Uncharacterized protein</fullName>
    </submittedName>
</protein>
<keyword evidence="2" id="KW-1185">Reference proteome</keyword>
<organism evidence="1 2">
    <name type="scientific">Chaenocephalus aceratus</name>
    <name type="common">Blackfin icefish</name>
    <name type="synonym">Chaenichthys aceratus</name>
    <dbReference type="NCBI Taxonomy" id="36190"/>
    <lineage>
        <taxon>Eukaryota</taxon>
        <taxon>Metazoa</taxon>
        <taxon>Chordata</taxon>
        <taxon>Craniata</taxon>
        <taxon>Vertebrata</taxon>
        <taxon>Euteleostomi</taxon>
        <taxon>Actinopterygii</taxon>
        <taxon>Neopterygii</taxon>
        <taxon>Teleostei</taxon>
        <taxon>Neoteleostei</taxon>
        <taxon>Acanthomorphata</taxon>
        <taxon>Eupercaria</taxon>
        <taxon>Perciformes</taxon>
        <taxon>Notothenioidei</taxon>
        <taxon>Channichthyidae</taxon>
        <taxon>Chaenocephalus</taxon>
    </lineage>
</organism>
<evidence type="ECO:0000313" key="2">
    <source>
        <dbReference type="Proteomes" id="UP001057452"/>
    </source>
</evidence>
<feature type="non-terminal residue" evidence="1">
    <location>
        <position position="1"/>
    </location>
</feature>